<dbReference type="InterPro" id="IPR036046">
    <property type="entry name" value="Acylphosphatase-like_dom_sf"/>
</dbReference>
<dbReference type="EMBL" id="PEUX01000062">
    <property type="protein sequence ID" value="PIV10038.1"/>
    <property type="molecule type" value="Genomic_DNA"/>
</dbReference>
<sequence length="91" mass="10645">MTKQVMLIIHGRVQMVFFRDSTRRQAKKLGLTGWVSNQEDGTVKVVAEGEQENLEKLIKWCYNGPNIAKVDKIDIQWQKATGQFEKFEIRY</sequence>
<proteinExistence type="inferred from homology"/>
<name>A0A2M7BTZ9_9BACT</name>
<dbReference type="GO" id="GO:0003998">
    <property type="term" value="F:acylphosphatase activity"/>
    <property type="evidence" value="ECO:0007669"/>
    <property type="project" value="UniProtKB-EC"/>
</dbReference>
<feature type="active site" evidence="4">
    <location>
        <position position="19"/>
    </location>
</feature>
<feature type="domain" description="Acylphosphatase-like" evidence="6">
    <location>
        <begin position="4"/>
        <end position="91"/>
    </location>
</feature>
<evidence type="ECO:0000256" key="1">
    <source>
        <dbReference type="ARBA" id="ARBA00005614"/>
    </source>
</evidence>
<comment type="catalytic activity">
    <reaction evidence="3 4">
        <text>an acyl phosphate + H2O = a carboxylate + phosphate + H(+)</text>
        <dbReference type="Rhea" id="RHEA:14965"/>
        <dbReference type="ChEBI" id="CHEBI:15377"/>
        <dbReference type="ChEBI" id="CHEBI:15378"/>
        <dbReference type="ChEBI" id="CHEBI:29067"/>
        <dbReference type="ChEBI" id="CHEBI:43474"/>
        <dbReference type="ChEBI" id="CHEBI:59918"/>
        <dbReference type="EC" id="3.6.1.7"/>
    </reaction>
</comment>
<organism evidence="7 8">
    <name type="scientific">Candidatus Portnoybacteria bacterium CG03_land_8_20_14_0_80_41_10</name>
    <dbReference type="NCBI Taxonomy" id="1974808"/>
    <lineage>
        <taxon>Bacteria</taxon>
        <taxon>Candidatus Portnoyibacteriota</taxon>
    </lineage>
</organism>
<protein>
    <recommendedName>
        <fullName evidence="2 4">acylphosphatase</fullName>
        <ecNumber evidence="2 4">3.6.1.7</ecNumber>
    </recommendedName>
</protein>
<dbReference type="AlphaFoldDB" id="A0A2M7BTZ9"/>
<evidence type="ECO:0000313" key="8">
    <source>
        <dbReference type="Proteomes" id="UP000229894"/>
    </source>
</evidence>
<feature type="active site" evidence="4">
    <location>
        <position position="37"/>
    </location>
</feature>
<evidence type="ECO:0000256" key="5">
    <source>
        <dbReference type="RuleBase" id="RU004168"/>
    </source>
</evidence>
<evidence type="ECO:0000256" key="2">
    <source>
        <dbReference type="ARBA" id="ARBA00012150"/>
    </source>
</evidence>
<dbReference type="InterPro" id="IPR001792">
    <property type="entry name" value="Acylphosphatase-like_dom"/>
</dbReference>
<dbReference type="PRINTS" id="PR00112">
    <property type="entry name" value="ACYLPHPHTASE"/>
</dbReference>
<dbReference type="PROSITE" id="PS51160">
    <property type="entry name" value="ACYLPHOSPHATASE_3"/>
    <property type="match status" value="1"/>
</dbReference>
<evidence type="ECO:0000259" key="6">
    <source>
        <dbReference type="PROSITE" id="PS51160"/>
    </source>
</evidence>
<comment type="caution">
    <text evidence="7">The sequence shown here is derived from an EMBL/GenBank/DDBJ whole genome shotgun (WGS) entry which is preliminary data.</text>
</comment>
<evidence type="ECO:0000256" key="3">
    <source>
        <dbReference type="ARBA" id="ARBA00047645"/>
    </source>
</evidence>
<dbReference type="PANTHER" id="PTHR47268">
    <property type="entry name" value="ACYLPHOSPHATASE"/>
    <property type="match status" value="1"/>
</dbReference>
<accession>A0A2M7BTZ9</accession>
<evidence type="ECO:0000313" key="7">
    <source>
        <dbReference type="EMBL" id="PIV10038.1"/>
    </source>
</evidence>
<dbReference type="SUPFAM" id="SSF54975">
    <property type="entry name" value="Acylphosphatase/BLUF domain-like"/>
    <property type="match status" value="1"/>
</dbReference>
<dbReference type="Gene3D" id="3.30.70.100">
    <property type="match status" value="1"/>
</dbReference>
<dbReference type="EC" id="3.6.1.7" evidence="2 4"/>
<comment type="similarity">
    <text evidence="1 5">Belongs to the acylphosphatase family.</text>
</comment>
<dbReference type="Proteomes" id="UP000229894">
    <property type="component" value="Unassembled WGS sequence"/>
</dbReference>
<evidence type="ECO:0000256" key="4">
    <source>
        <dbReference type="PROSITE-ProRule" id="PRU00520"/>
    </source>
</evidence>
<gene>
    <name evidence="7" type="ORF">COS49_02740</name>
</gene>
<dbReference type="PANTHER" id="PTHR47268:SF4">
    <property type="entry name" value="ACYLPHOSPHATASE"/>
    <property type="match status" value="1"/>
</dbReference>
<keyword evidence="4" id="KW-0378">Hydrolase</keyword>
<dbReference type="InterPro" id="IPR020456">
    <property type="entry name" value="Acylphosphatase"/>
</dbReference>
<reference evidence="8" key="1">
    <citation type="submission" date="2017-09" db="EMBL/GenBank/DDBJ databases">
        <title>Depth-based differentiation of microbial function through sediment-hosted aquifers and enrichment of novel symbionts in the deep terrestrial subsurface.</title>
        <authorList>
            <person name="Probst A.J."/>
            <person name="Ladd B."/>
            <person name="Jarett J.K."/>
            <person name="Geller-Mcgrath D.E."/>
            <person name="Sieber C.M.K."/>
            <person name="Emerson J.B."/>
            <person name="Anantharaman K."/>
            <person name="Thomas B.C."/>
            <person name="Malmstrom R."/>
            <person name="Stieglmeier M."/>
            <person name="Klingl A."/>
            <person name="Woyke T."/>
            <person name="Ryan C.M."/>
            <person name="Banfield J.F."/>
        </authorList>
    </citation>
    <scope>NUCLEOTIDE SEQUENCE [LARGE SCALE GENOMIC DNA]</scope>
</reference>
<dbReference type="Pfam" id="PF00708">
    <property type="entry name" value="Acylphosphatase"/>
    <property type="match status" value="1"/>
</dbReference>